<feature type="compositionally biased region" description="Polar residues" evidence="1">
    <location>
        <begin position="43"/>
        <end position="55"/>
    </location>
</feature>
<proteinExistence type="predicted"/>
<evidence type="ECO:0000313" key="3">
    <source>
        <dbReference type="Proteomes" id="UP000254677"/>
    </source>
</evidence>
<gene>
    <name evidence="2" type="ORF">NCTC13292_02562</name>
</gene>
<feature type="compositionally biased region" description="Basic and acidic residues" evidence="1">
    <location>
        <begin position="11"/>
        <end position="27"/>
    </location>
</feature>
<feature type="region of interest" description="Disordered" evidence="1">
    <location>
        <begin position="1"/>
        <end position="55"/>
    </location>
</feature>
<accession>A0A378J9S2</accession>
<dbReference type="Proteomes" id="UP000254677">
    <property type="component" value="Unassembled WGS sequence"/>
</dbReference>
<sequence>MVIQMSKKVKKEGAKLRNKKLSSEDLKNISGGSKPGINVKPGANQNPAVAPSSKN</sequence>
<dbReference type="AlphaFoldDB" id="A0A378J9S2"/>
<dbReference type="EMBL" id="UGOA01000001">
    <property type="protein sequence ID" value="STX44096.1"/>
    <property type="molecule type" value="Genomic_DNA"/>
</dbReference>
<evidence type="ECO:0000313" key="2">
    <source>
        <dbReference type="EMBL" id="STX44096.1"/>
    </source>
</evidence>
<protein>
    <submittedName>
        <fullName evidence="2">Uncharacterized protein</fullName>
    </submittedName>
</protein>
<name>A0A378J9S2_9GAMM</name>
<evidence type="ECO:0000256" key="1">
    <source>
        <dbReference type="SAM" id="MobiDB-lite"/>
    </source>
</evidence>
<organism evidence="2 3">
    <name type="scientific">Legionella donaldsonii</name>
    <dbReference type="NCBI Taxonomy" id="45060"/>
    <lineage>
        <taxon>Bacteria</taxon>
        <taxon>Pseudomonadati</taxon>
        <taxon>Pseudomonadota</taxon>
        <taxon>Gammaproteobacteria</taxon>
        <taxon>Legionellales</taxon>
        <taxon>Legionellaceae</taxon>
        <taxon>Legionella</taxon>
    </lineage>
</organism>
<keyword evidence="3" id="KW-1185">Reference proteome</keyword>
<reference evidence="2 3" key="1">
    <citation type="submission" date="2018-06" db="EMBL/GenBank/DDBJ databases">
        <authorList>
            <consortium name="Pathogen Informatics"/>
            <person name="Doyle S."/>
        </authorList>
    </citation>
    <scope>NUCLEOTIDE SEQUENCE [LARGE SCALE GENOMIC DNA]</scope>
    <source>
        <strain evidence="2 3">NCTC13292</strain>
    </source>
</reference>